<evidence type="ECO:0000313" key="2">
    <source>
        <dbReference type="Proteomes" id="UP000259273"/>
    </source>
</evidence>
<reference evidence="1 2" key="1">
    <citation type="journal article" date="2018" name="Nat. Biotechnol.">
        <title>A standardized bacterial taxonomy based on genome phylogeny substantially revises the tree of life.</title>
        <authorList>
            <person name="Parks D.H."/>
            <person name="Chuvochina M."/>
            <person name="Waite D.W."/>
            <person name="Rinke C."/>
            <person name="Skarshewski A."/>
            <person name="Chaumeil P.A."/>
            <person name="Hugenholtz P."/>
        </authorList>
    </citation>
    <scope>NUCLEOTIDE SEQUENCE [LARGE SCALE GENOMIC DNA]</scope>
    <source>
        <strain evidence="1">UBA9158</strain>
    </source>
</reference>
<dbReference type="InterPro" id="IPR051205">
    <property type="entry name" value="UbiH/COQ6_monooxygenase"/>
</dbReference>
<comment type="caution">
    <text evidence="1">The sequence shown here is derived from an EMBL/GenBank/DDBJ whole genome shotgun (WGS) entry which is preliminary data.</text>
</comment>
<gene>
    <name evidence="1" type="ORF">DCP75_14390</name>
</gene>
<evidence type="ECO:0000313" key="1">
    <source>
        <dbReference type="EMBL" id="HAN28883.1"/>
    </source>
</evidence>
<dbReference type="PANTHER" id="PTHR43876:SF8">
    <property type="entry name" value="2-OCTAPRENYL-6-METHOXYPHENOL HYDROXYLASE"/>
    <property type="match status" value="1"/>
</dbReference>
<dbReference type="Gene3D" id="3.50.50.60">
    <property type="entry name" value="FAD/NAD(P)-binding domain"/>
    <property type="match status" value="1"/>
</dbReference>
<feature type="non-terminal residue" evidence="1">
    <location>
        <position position="1"/>
    </location>
</feature>
<dbReference type="Proteomes" id="UP000259273">
    <property type="component" value="Unassembled WGS sequence"/>
</dbReference>
<proteinExistence type="predicted"/>
<dbReference type="PANTHER" id="PTHR43876">
    <property type="entry name" value="UBIQUINONE BIOSYNTHESIS MONOOXYGENASE COQ6, MITOCHONDRIAL"/>
    <property type="match status" value="1"/>
</dbReference>
<sequence>PVAGQGFNLALRDIWALCEVLAEGMAQGHGPGSLAVLQRYRARQQGDQRRTMEFSDRLPALFMHSDPLLALARDLALSGLDWVAPLKRAFVAQAAGVQALEAVHD</sequence>
<name>A0A3C1KQW4_9GAMM</name>
<protein>
    <submittedName>
        <fullName evidence="1">2-octaprenyl-6-methoxyphenyl hydroxylase</fullName>
    </submittedName>
</protein>
<dbReference type="EMBL" id="DMND01000193">
    <property type="protein sequence ID" value="HAN28883.1"/>
    <property type="molecule type" value="Genomic_DNA"/>
</dbReference>
<accession>A0A3C1KQW4</accession>
<dbReference type="SUPFAM" id="SSF51905">
    <property type="entry name" value="FAD/NAD(P)-binding domain"/>
    <property type="match status" value="1"/>
</dbReference>
<organism evidence="1 2">
    <name type="scientific">Haliea salexigens</name>
    <dbReference type="NCBI Taxonomy" id="287487"/>
    <lineage>
        <taxon>Bacteria</taxon>
        <taxon>Pseudomonadati</taxon>
        <taxon>Pseudomonadota</taxon>
        <taxon>Gammaproteobacteria</taxon>
        <taxon>Cellvibrionales</taxon>
        <taxon>Halieaceae</taxon>
        <taxon>Haliea</taxon>
    </lineage>
</organism>
<dbReference type="AlphaFoldDB" id="A0A3C1KQW4"/>
<dbReference type="GO" id="GO:0008681">
    <property type="term" value="F:2-octaprenyl-6-methoxyphenol hydroxylase activity"/>
    <property type="evidence" value="ECO:0007669"/>
    <property type="project" value="TreeGrafter"/>
</dbReference>
<dbReference type="InterPro" id="IPR036188">
    <property type="entry name" value="FAD/NAD-bd_sf"/>
</dbReference>